<dbReference type="PANTHER" id="PTHR16301:SF20">
    <property type="entry name" value="IMPACT FAMILY MEMBER YIGZ"/>
    <property type="match status" value="1"/>
</dbReference>
<feature type="domain" description="UPF0029" evidence="3">
    <location>
        <begin position="143"/>
        <end position="195"/>
    </location>
</feature>
<comment type="similarity">
    <text evidence="1">Belongs to the IMPACT family.</text>
</comment>
<dbReference type="STRING" id="889378.Spiaf_2872"/>
<dbReference type="RefSeq" id="WP_014456872.1">
    <property type="nucleotide sequence ID" value="NC_017098.1"/>
</dbReference>
<keyword evidence="5" id="KW-1185">Reference proteome</keyword>
<dbReference type="SUPFAM" id="SSF54211">
    <property type="entry name" value="Ribosomal protein S5 domain 2-like"/>
    <property type="match status" value="1"/>
</dbReference>
<dbReference type="InterPro" id="IPR001498">
    <property type="entry name" value="Impact_N"/>
</dbReference>
<dbReference type="InterPro" id="IPR036956">
    <property type="entry name" value="Impact_N_sf"/>
</dbReference>
<dbReference type="Gene3D" id="3.30.70.240">
    <property type="match status" value="1"/>
</dbReference>
<dbReference type="GO" id="GO:0006446">
    <property type="term" value="P:regulation of translational initiation"/>
    <property type="evidence" value="ECO:0007669"/>
    <property type="project" value="TreeGrafter"/>
</dbReference>
<dbReference type="Gene3D" id="3.30.230.30">
    <property type="entry name" value="Impact, N-terminal domain"/>
    <property type="match status" value="1"/>
</dbReference>
<dbReference type="Pfam" id="PF09186">
    <property type="entry name" value="DUF1949"/>
    <property type="match status" value="1"/>
</dbReference>
<dbReference type="AlphaFoldDB" id="H9UMZ7"/>
<organism evidence="4 5">
    <name type="scientific">Spirochaeta africana (strain ATCC 700263 / DSM 8902 / Z-7692)</name>
    <dbReference type="NCBI Taxonomy" id="889378"/>
    <lineage>
        <taxon>Bacteria</taxon>
        <taxon>Pseudomonadati</taxon>
        <taxon>Spirochaetota</taxon>
        <taxon>Spirochaetia</taxon>
        <taxon>Spirochaetales</taxon>
        <taxon>Spirochaetaceae</taxon>
        <taxon>Spirochaeta</taxon>
    </lineage>
</organism>
<evidence type="ECO:0000313" key="4">
    <source>
        <dbReference type="EMBL" id="AFG38890.1"/>
    </source>
</evidence>
<evidence type="ECO:0000256" key="1">
    <source>
        <dbReference type="ARBA" id="ARBA00007665"/>
    </source>
</evidence>
<dbReference type="InterPro" id="IPR020568">
    <property type="entry name" value="Ribosomal_Su5_D2-typ_SF"/>
</dbReference>
<evidence type="ECO:0000259" key="3">
    <source>
        <dbReference type="Pfam" id="PF09186"/>
    </source>
</evidence>
<dbReference type="KEGG" id="sfc:Spiaf_2872"/>
<gene>
    <name evidence="4" type="ordered locus">Spiaf_2872</name>
</gene>
<accession>H9UMZ7</accession>
<name>H9UMZ7_SPIAZ</name>
<dbReference type="EMBL" id="CP003282">
    <property type="protein sequence ID" value="AFG38890.1"/>
    <property type="molecule type" value="Genomic_DNA"/>
</dbReference>
<dbReference type="GO" id="GO:0005737">
    <property type="term" value="C:cytoplasm"/>
    <property type="evidence" value="ECO:0007669"/>
    <property type="project" value="TreeGrafter"/>
</dbReference>
<sequence>MKQSVLIPTAQTTVEIERKKSRFIAVLTPIEERSQVESNLAALRLGYPDPTHVVYAFRYGGLEREIEGMSDDGEPKGTAGRPVLDVLAGHGVTNAVLAVIRYFGGTKLGTGGLVRAYGDAAREVLAQAPLVRLIPRRILRLLVPYPLFGGVERVIAEFSGEMLEQEFATDISCSVQLPEAGAADFCRRLTDLSAGGIIIEPGDRGD</sequence>
<reference evidence="5" key="1">
    <citation type="journal article" date="2013" name="Stand. Genomic Sci.">
        <title>Complete genome sequence of the halophilic bacterium Spirochaeta africana type strain (Z-7692(T)) from the alkaline Lake Magadi in the East African Rift.</title>
        <authorList>
            <person name="Liolos K."/>
            <person name="Abt B."/>
            <person name="Scheuner C."/>
            <person name="Teshima H."/>
            <person name="Held B."/>
            <person name="Lapidus A."/>
            <person name="Nolan M."/>
            <person name="Lucas S."/>
            <person name="Deshpande S."/>
            <person name="Cheng J.F."/>
            <person name="Tapia R."/>
            <person name="Goodwin L.A."/>
            <person name="Pitluck S."/>
            <person name="Pagani I."/>
            <person name="Ivanova N."/>
            <person name="Mavromatis K."/>
            <person name="Mikhailova N."/>
            <person name="Huntemann M."/>
            <person name="Pati A."/>
            <person name="Chen A."/>
            <person name="Palaniappan K."/>
            <person name="Land M."/>
            <person name="Rohde M."/>
            <person name="Tindall B.J."/>
            <person name="Detter J.C."/>
            <person name="Goker M."/>
            <person name="Bristow J."/>
            <person name="Eisen J.A."/>
            <person name="Markowitz V."/>
            <person name="Hugenholtz P."/>
            <person name="Woyke T."/>
            <person name="Klenk H.P."/>
            <person name="Kyrpides N.C."/>
        </authorList>
    </citation>
    <scope>NUCLEOTIDE SEQUENCE</scope>
    <source>
        <strain evidence="5">ATCC 700263 / DSM 8902 / Z-7692</strain>
    </source>
</reference>
<feature type="domain" description="Impact N-terminal" evidence="2">
    <location>
        <begin position="19"/>
        <end position="125"/>
    </location>
</feature>
<dbReference type="NCBIfam" id="TIGR00257">
    <property type="entry name" value="IMPACT_YIGZ"/>
    <property type="match status" value="1"/>
</dbReference>
<dbReference type="Pfam" id="PF01205">
    <property type="entry name" value="Impact_N"/>
    <property type="match status" value="1"/>
</dbReference>
<evidence type="ECO:0000259" key="2">
    <source>
        <dbReference type="Pfam" id="PF01205"/>
    </source>
</evidence>
<dbReference type="Proteomes" id="UP000007383">
    <property type="component" value="Chromosome"/>
</dbReference>
<dbReference type="SUPFAM" id="SSF54980">
    <property type="entry name" value="EF-G C-terminal domain-like"/>
    <property type="match status" value="1"/>
</dbReference>
<evidence type="ECO:0008006" key="6">
    <source>
        <dbReference type="Google" id="ProtNLM"/>
    </source>
</evidence>
<dbReference type="InterPro" id="IPR035647">
    <property type="entry name" value="EFG_III/V"/>
</dbReference>
<dbReference type="eggNOG" id="COG1739">
    <property type="taxonomic scope" value="Bacteria"/>
</dbReference>
<evidence type="ECO:0000313" key="5">
    <source>
        <dbReference type="Proteomes" id="UP000007383"/>
    </source>
</evidence>
<dbReference type="PANTHER" id="PTHR16301">
    <property type="entry name" value="IMPACT-RELATED"/>
    <property type="match status" value="1"/>
</dbReference>
<dbReference type="HOGENOM" id="CLU_083552_1_1_12"/>
<dbReference type="InterPro" id="IPR015269">
    <property type="entry name" value="UPF0029_Impact_C"/>
</dbReference>
<dbReference type="InterPro" id="IPR015796">
    <property type="entry name" value="Impact_YigZ-like"/>
</dbReference>
<dbReference type="InterPro" id="IPR023582">
    <property type="entry name" value="Impact"/>
</dbReference>
<proteinExistence type="inferred from homology"/>
<dbReference type="PATRIC" id="fig|889378.3.peg.2840"/>
<protein>
    <recommendedName>
        <fullName evidence="6">Impact N-terminal domain-containing protein</fullName>
    </recommendedName>
</protein>